<protein>
    <recommendedName>
        <fullName evidence="3">DUF1214 domain-containing protein</fullName>
    </recommendedName>
</protein>
<dbReference type="EMBL" id="ATDN01000028">
    <property type="protein sequence ID" value="RWA18007.1"/>
    <property type="molecule type" value="Genomic_DNA"/>
</dbReference>
<accession>A0A439DQL6</accession>
<keyword evidence="2" id="KW-1185">Reference proteome</keyword>
<organism evidence="1 2">
    <name type="scientific">Mycolicibacterium elephantis DSM 44368</name>
    <dbReference type="NCBI Taxonomy" id="1335622"/>
    <lineage>
        <taxon>Bacteria</taxon>
        <taxon>Bacillati</taxon>
        <taxon>Actinomycetota</taxon>
        <taxon>Actinomycetes</taxon>
        <taxon>Mycobacteriales</taxon>
        <taxon>Mycobacteriaceae</taxon>
        <taxon>Mycolicibacterium</taxon>
    </lineage>
</organism>
<evidence type="ECO:0008006" key="3">
    <source>
        <dbReference type="Google" id="ProtNLM"/>
    </source>
</evidence>
<evidence type="ECO:0000313" key="2">
    <source>
        <dbReference type="Proteomes" id="UP000287177"/>
    </source>
</evidence>
<reference evidence="1 2" key="1">
    <citation type="submission" date="2013-06" db="EMBL/GenBank/DDBJ databases">
        <title>The draft sequence of the Mycobacterium elephantis genome.</title>
        <authorList>
            <person name="Pettersson F.B."/>
            <person name="Das S."/>
            <person name="Dasgupta S."/>
            <person name="Bhattacharya A."/>
            <person name="Kirsebom L.A."/>
        </authorList>
    </citation>
    <scope>NUCLEOTIDE SEQUENCE [LARGE SCALE GENOMIC DNA]</scope>
    <source>
        <strain evidence="1 2">DSM 44368</strain>
    </source>
</reference>
<dbReference type="Proteomes" id="UP000287177">
    <property type="component" value="Unassembled WGS sequence"/>
</dbReference>
<proteinExistence type="predicted"/>
<name>A0A439DQL6_9MYCO</name>
<gene>
    <name evidence="1" type="ORF">MELE44368_24420</name>
</gene>
<comment type="caution">
    <text evidence="1">The sequence shown here is derived from an EMBL/GenBank/DDBJ whole genome shotgun (WGS) entry which is preliminary data.</text>
</comment>
<dbReference type="AlphaFoldDB" id="A0A439DQL6"/>
<evidence type="ECO:0000313" key="1">
    <source>
        <dbReference type="EMBL" id="RWA18007.1"/>
    </source>
</evidence>
<sequence>MTQHESTSAASRESSKAWRELLDTLGELDKAFLEGDRAVTDDRHIADGYRMLATTLGVAMDTYLFAEPSRPVWVELNTPHRRDRRWGGDNTDAYYYMCPVDPKRRYRISGNRGDSVYFSVTAYNEPSPGAWSDRIVAIVRDDDLDIDADGNFSFEYGPTDGGVVLVTRDYQADPATGRPVSWRIEALDEPDPIRHGDAETAAALRAGAAWLRTMFAIVPLAVGVRVDDHHTLGHEISQVANEFAEPYQVPDANFGWSARDACYAYGSFVLEEDEALVITHRPPACRFWNLVVWNQFMAGITDAKTSINGYSAVPNSDGTVTAVISRGMTAHPNSITTVDYPRGNLAFRWFLADEVPARPQVQLVKAADAPTSVT</sequence>
<dbReference type="RefSeq" id="WP_128109853.1">
    <property type="nucleotide sequence ID" value="NZ_ATDN01000028.1"/>
</dbReference>